<evidence type="ECO:0000313" key="6">
    <source>
        <dbReference type="EMBL" id="RDU73476.1"/>
    </source>
</evidence>
<evidence type="ECO:0000259" key="5">
    <source>
        <dbReference type="PROSITE" id="PS51084"/>
    </source>
</evidence>
<evidence type="ECO:0000256" key="4">
    <source>
        <dbReference type="PROSITE-ProRule" id="PRU00464"/>
    </source>
</evidence>
<dbReference type="GO" id="GO:0000166">
    <property type="term" value="F:nucleotide binding"/>
    <property type="evidence" value="ECO:0007669"/>
    <property type="project" value="UniProtKB-KW"/>
</dbReference>
<feature type="domain" description="HIT" evidence="5">
    <location>
        <begin position="28"/>
        <end position="135"/>
    </location>
</feature>
<keyword evidence="1" id="KW-0547">Nucleotide-binding</keyword>
<feature type="active site" description="Tele-AMP-histidine intermediate" evidence="2">
    <location>
        <position position="122"/>
    </location>
</feature>
<dbReference type="PANTHER" id="PTHR42997:SF1">
    <property type="entry name" value="AP-4-A PHOSPHORYLASE"/>
    <property type="match status" value="1"/>
</dbReference>
<proteinExistence type="predicted"/>
<dbReference type="PANTHER" id="PTHR42997">
    <property type="entry name" value="HIT FAMILY HYDROLASE"/>
    <property type="match status" value="1"/>
</dbReference>
<evidence type="ECO:0000313" key="7">
    <source>
        <dbReference type="Proteomes" id="UP000256424"/>
    </source>
</evidence>
<gene>
    <name evidence="6" type="ORF">CQA66_01205</name>
</gene>
<dbReference type="Pfam" id="PF01230">
    <property type="entry name" value="HIT"/>
    <property type="match status" value="1"/>
</dbReference>
<protein>
    <submittedName>
        <fullName evidence="6">HIT domain-containing protein</fullName>
    </submittedName>
</protein>
<dbReference type="CDD" id="cd01275">
    <property type="entry name" value="FHIT"/>
    <property type="match status" value="1"/>
</dbReference>
<dbReference type="SUPFAM" id="SSF54197">
    <property type="entry name" value="HIT-like"/>
    <property type="match status" value="1"/>
</dbReference>
<evidence type="ECO:0000256" key="3">
    <source>
        <dbReference type="PIRSR" id="PIRSR639383-2"/>
    </source>
</evidence>
<dbReference type="InterPro" id="IPR011146">
    <property type="entry name" value="HIT-like"/>
</dbReference>
<dbReference type="Gene3D" id="3.30.428.10">
    <property type="entry name" value="HIT-like"/>
    <property type="match status" value="1"/>
</dbReference>
<dbReference type="OrthoDB" id="9784774at2"/>
<reference evidence="6 7" key="1">
    <citation type="submission" date="2018-04" db="EMBL/GenBank/DDBJ databases">
        <title>Novel Campyloabacter and Helicobacter Species and Strains.</title>
        <authorList>
            <person name="Mannion A.J."/>
            <person name="Shen Z."/>
            <person name="Fox J.G."/>
        </authorList>
    </citation>
    <scope>NUCLEOTIDE SEQUENCE [LARGE SCALE GENOMIC DNA]</scope>
    <source>
        <strain evidence="6 7">MIT 97-5075</strain>
    </source>
</reference>
<dbReference type="EMBL" id="NXLW01000002">
    <property type="protein sequence ID" value="RDU73476.1"/>
    <property type="molecule type" value="Genomic_DNA"/>
</dbReference>
<dbReference type="PROSITE" id="PS51084">
    <property type="entry name" value="HIT_2"/>
    <property type="match status" value="1"/>
</dbReference>
<dbReference type="InterPro" id="IPR039383">
    <property type="entry name" value="FHIT"/>
</dbReference>
<accession>A0A3D8J8P1</accession>
<dbReference type="Proteomes" id="UP000256424">
    <property type="component" value="Unassembled WGS sequence"/>
</dbReference>
<organism evidence="6 7">
    <name type="scientific">Helicobacter aurati</name>
    <dbReference type="NCBI Taxonomy" id="137778"/>
    <lineage>
        <taxon>Bacteria</taxon>
        <taxon>Pseudomonadati</taxon>
        <taxon>Campylobacterota</taxon>
        <taxon>Epsilonproteobacteria</taxon>
        <taxon>Campylobacterales</taxon>
        <taxon>Helicobacteraceae</taxon>
        <taxon>Helicobacter</taxon>
    </lineage>
</organism>
<comment type="caution">
    <text evidence="6">The sequence shown here is derived from an EMBL/GenBank/DDBJ whole genome shotgun (WGS) entry which is preliminary data.</text>
</comment>
<dbReference type="GO" id="GO:0003824">
    <property type="term" value="F:catalytic activity"/>
    <property type="evidence" value="ECO:0007669"/>
    <property type="project" value="InterPro"/>
</dbReference>
<feature type="binding site" evidence="3">
    <location>
        <position position="124"/>
    </location>
    <ligand>
        <name>substrate</name>
    </ligand>
</feature>
<keyword evidence="7" id="KW-1185">Reference proteome</keyword>
<dbReference type="InterPro" id="IPR036265">
    <property type="entry name" value="HIT-like_sf"/>
</dbReference>
<evidence type="ECO:0000256" key="1">
    <source>
        <dbReference type="ARBA" id="ARBA00022741"/>
    </source>
</evidence>
<name>A0A3D8J8P1_9HELI</name>
<feature type="binding site" evidence="3">
    <location>
        <position position="53"/>
    </location>
    <ligand>
        <name>substrate</name>
    </ligand>
</feature>
<dbReference type="AlphaFoldDB" id="A0A3D8J8P1"/>
<evidence type="ECO:0000256" key="2">
    <source>
        <dbReference type="PIRSR" id="PIRSR639383-1"/>
    </source>
</evidence>
<feature type="short sequence motif" description="Histidine triad motif" evidence="4">
    <location>
        <begin position="120"/>
        <end position="124"/>
    </location>
</feature>
<sequence length="165" mass="18589">MIKNGSCKESIDNVVNQGLANPDYSLEQQVRNMGKEKELHVFYNDSLCYAVMNLYPYTPGHFMLIPHTHVDSPSLLSQETWLHLSKLSQKAIAMLEEYGADGINMGINIKQAAGAGIPKHLHVHFVPRFTGDTNFITAIGNTRVYGVEFARIFDRMVELAKKYLC</sequence>
<dbReference type="InterPro" id="IPR052908">
    <property type="entry name" value="AP-4-A_phosphorylase"/>
</dbReference>